<evidence type="ECO:0000313" key="2">
    <source>
        <dbReference type="Proteomes" id="UP000008761"/>
    </source>
</evidence>
<gene>
    <name evidence="1" type="ORF">MEC_00981</name>
</gene>
<dbReference type="HOGENOM" id="CLU_2745766_0_0_5"/>
<evidence type="ECO:0000313" key="1">
    <source>
        <dbReference type="EMBL" id="EJF74791.1"/>
    </source>
</evidence>
<comment type="caution">
    <text evidence="1">The sequence shown here is derived from an EMBL/GenBank/DDBJ whole genome shotgun (WGS) entry which is preliminary data.</text>
</comment>
<proteinExistence type="predicted"/>
<dbReference type="STRING" id="1094551.MEC_00981"/>
<dbReference type="RefSeq" id="WP_005866265.1">
    <property type="nucleotide sequence ID" value="NZ_JH725020.1"/>
</dbReference>
<name>J0PQN0_9HYPH</name>
<dbReference type="Proteomes" id="UP000008761">
    <property type="component" value="Unassembled WGS sequence"/>
</dbReference>
<reference evidence="1 2" key="1">
    <citation type="submission" date="2012-03" db="EMBL/GenBank/DDBJ databases">
        <title>The Genome Sequence of Bartonella alsatica IBS 382.</title>
        <authorList>
            <consortium name="The Broad Institute Genome Sequencing Platform"/>
            <consortium name="The Broad Institute Genome Sequencing Center for Infectious Disease"/>
            <person name="Feldgarden M."/>
            <person name="Kirby J."/>
            <person name="Kosoy M."/>
            <person name="Birtles R."/>
            <person name="Probert W.S."/>
            <person name="Chiaraviglio L."/>
            <person name="Young S.K."/>
            <person name="Zeng Q."/>
            <person name="Gargeya S."/>
            <person name="Fitzgerald M."/>
            <person name="Haas B."/>
            <person name="Abouelleil A."/>
            <person name="Alvarado L."/>
            <person name="Arachchi H.M."/>
            <person name="Berlin A."/>
            <person name="Chapman S.B."/>
            <person name="Gearin G."/>
            <person name="Goldberg J."/>
            <person name="Griggs A."/>
            <person name="Gujja S."/>
            <person name="Hansen M."/>
            <person name="Heiman D."/>
            <person name="Howarth C."/>
            <person name="Larimer J."/>
            <person name="Lui A."/>
            <person name="MacDonald P.J.P."/>
            <person name="McCowen C."/>
            <person name="Montmayeur A."/>
            <person name="Murphy C."/>
            <person name="Neiman D."/>
            <person name="Pearson M."/>
            <person name="Priest M."/>
            <person name="Roberts A."/>
            <person name="Saif S."/>
            <person name="Shea T."/>
            <person name="Sisk P."/>
            <person name="Stolte C."/>
            <person name="Sykes S."/>
            <person name="Wortman J."/>
            <person name="Nusbaum C."/>
            <person name="Birren B."/>
        </authorList>
    </citation>
    <scope>NUCLEOTIDE SEQUENCE [LARGE SCALE GENOMIC DNA]</scope>
    <source>
        <strain evidence="1 2">IBS 382</strain>
    </source>
</reference>
<dbReference type="eggNOG" id="COG5295">
    <property type="taxonomic scope" value="Bacteria"/>
</dbReference>
<dbReference type="EMBL" id="AIME01000005">
    <property type="protein sequence ID" value="EJF74791.1"/>
    <property type="molecule type" value="Genomic_DNA"/>
</dbReference>
<dbReference type="Gene3D" id="6.10.250.2030">
    <property type="match status" value="1"/>
</dbReference>
<feature type="non-terminal residue" evidence="1">
    <location>
        <position position="71"/>
    </location>
</feature>
<protein>
    <submittedName>
        <fullName evidence="1">Uncharacterized protein</fullName>
    </submittedName>
</protein>
<organism evidence="1 2">
    <name type="scientific">Bartonella alsatica IBS 382</name>
    <dbReference type="NCBI Taxonomy" id="1094551"/>
    <lineage>
        <taxon>Bacteria</taxon>
        <taxon>Pseudomonadati</taxon>
        <taxon>Pseudomonadota</taxon>
        <taxon>Alphaproteobacteria</taxon>
        <taxon>Hyphomicrobiales</taxon>
        <taxon>Bartonellaceae</taxon>
        <taxon>Bartonella</taxon>
    </lineage>
</organism>
<accession>J0PQN0</accession>
<sequence length="71" mass="7703">MNTRVTNVVNDFTQKLTESSQHIEKDALLWNDDAHAFVADHGKESARTKSKITHILDGAISHGSTDAITGG</sequence>
<dbReference type="AlphaFoldDB" id="J0PQN0"/>